<dbReference type="EMBL" id="ACJM01000003">
    <property type="protein sequence ID" value="EEG78414.1"/>
    <property type="molecule type" value="Genomic_DNA"/>
</dbReference>
<evidence type="ECO:0000313" key="3">
    <source>
        <dbReference type="Proteomes" id="UP000006443"/>
    </source>
</evidence>
<keyword evidence="3" id="KW-1185">Reference proteome</keyword>
<dbReference type="RefSeq" id="WP_008515147.1">
    <property type="nucleotide sequence ID" value="NZ_ACJM01000003.1"/>
</dbReference>
<dbReference type="SUPFAM" id="SSF51338">
    <property type="entry name" value="Composite domain of metallo-dependent hydrolases"/>
    <property type="match status" value="1"/>
</dbReference>
<dbReference type="InterPro" id="IPR013108">
    <property type="entry name" value="Amidohydro_3"/>
</dbReference>
<dbReference type="CDD" id="cd01300">
    <property type="entry name" value="YtcJ_like"/>
    <property type="match status" value="1"/>
</dbReference>
<dbReference type="Gene3D" id="3.20.20.140">
    <property type="entry name" value="Metal-dependent hydrolases"/>
    <property type="match status" value="1"/>
</dbReference>
<accession>C0GEC0</accession>
<organism evidence="2 3">
    <name type="scientific">Dethiobacter alkaliphilus AHT 1</name>
    <dbReference type="NCBI Taxonomy" id="555088"/>
    <lineage>
        <taxon>Bacteria</taxon>
        <taxon>Bacillati</taxon>
        <taxon>Bacillota</taxon>
        <taxon>Dethiobacteria</taxon>
        <taxon>Dethiobacterales</taxon>
        <taxon>Dethiobacteraceae</taxon>
        <taxon>Dethiobacter</taxon>
    </lineage>
</organism>
<dbReference type="InterPro" id="IPR033932">
    <property type="entry name" value="YtcJ-like"/>
</dbReference>
<gene>
    <name evidence="2" type="ORF">DealDRAFT_0829</name>
</gene>
<reference evidence="2 3" key="1">
    <citation type="submission" date="2009-02" db="EMBL/GenBank/DDBJ databases">
        <title>Sequencing of the draft genome and assembly of Dethiobacter alkaliphilus AHT 1.</title>
        <authorList>
            <consortium name="US DOE Joint Genome Institute (JGI-PGF)"/>
            <person name="Lucas S."/>
            <person name="Copeland A."/>
            <person name="Lapidus A."/>
            <person name="Glavina del Rio T."/>
            <person name="Dalin E."/>
            <person name="Tice H."/>
            <person name="Bruce D."/>
            <person name="Goodwin L."/>
            <person name="Pitluck S."/>
            <person name="Larimer F."/>
            <person name="Land M.L."/>
            <person name="Hauser L."/>
            <person name="Muyzer G."/>
        </authorList>
    </citation>
    <scope>NUCLEOTIDE SEQUENCE [LARGE SCALE GENOMIC DNA]</scope>
    <source>
        <strain evidence="2 3">AHT 1</strain>
    </source>
</reference>
<dbReference type="STRING" id="555088.DealDRAFT_0829"/>
<keyword evidence="2" id="KW-0378">Hydrolase</keyword>
<sequence>MEWRSANLILVNGNIITMDGHRPCGSALAISDNHILFVGGSREALSFAAPGATVIDLMGRTVLPGLIDNHCHFMQTGYAANDVDLQGKNTIAAIKEAIAIAARYFPSDSMIRGYGYDDYLFPQGIPPCRHDLDKVAPNHLVWLSRVDLHSSVVNTPLLNSMEIPLDTPGLELDKKGEPTGRLRSEADRLVREYNSSLIGSKTRGAALREAVRQALRTGVTTVCAMEGGDESQDKDAEFLLQHQEQVPIRLEVFYQTTDVARVVDLGLPRIGGCILIDGSFGSRTAALLEPYADDPQNSGYLYFEQDELNHFVEEAHTAGLQLSMHVIGDRGIEMMLTSLEKVLSKYPRLDHRHRLEHFELPTPEHIRRARDLGLILSVQPAFEYFWGGADNMYGERLGPERVMRTNPLRTMVDQGLVLAGGSDSAVTPMDIILAIHAAVNHPNKEECLEVFQAIRMFTLHGAAALFREKELGSITPGKLADIIVLAEDPCFITAGNLKDINVDLTIVAGKIVYDRGGAVPLFDIGA</sequence>
<comment type="caution">
    <text evidence="2">The sequence shown here is derived from an EMBL/GenBank/DDBJ whole genome shotgun (WGS) entry which is preliminary data.</text>
</comment>
<dbReference type="InterPro" id="IPR011059">
    <property type="entry name" value="Metal-dep_hydrolase_composite"/>
</dbReference>
<dbReference type="Proteomes" id="UP000006443">
    <property type="component" value="Unassembled WGS sequence"/>
</dbReference>
<dbReference type="Gene3D" id="2.30.40.10">
    <property type="entry name" value="Urease, subunit C, domain 1"/>
    <property type="match status" value="1"/>
</dbReference>
<dbReference type="PANTHER" id="PTHR22642">
    <property type="entry name" value="IMIDAZOLONEPROPIONASE"/>
    <property type="match status" value="1"/>
</dbReference>
<name>C0GEC0_DETAL</name>
<proteinExistence type="predicted"/>
<dbReference type="eggNOG" id="COG1574">
    <property type="taxonomic scope" value="Bacteria"/>
</dbReference>
<evidence type="ECO:0000313" key="2">
    <source>
        <dbReference type="EMBL" id="EEG78414.1"/>
    </source>
</evidence>
<dbReference type="InterPro" id="IPR032466">
    <property type="entry name" value="Metal_Hydrolase"/>
</dbReference>
<protein>
    <submittedName>
        <fullName evidence="2">Amidohydrolase 3</fullName>
    </submittedName>
</protein>
<evidence type="ECO:0000259" key="1">
    <source>
        <dbReference type="Pfam" id="PF07969"/>
    </source>
</evidence>
<dbReference type="Gene3D" id="3.10.310.70">
    <property type="match status" value="1"/>
</dbReference>
<dbReference type="PANTHER" id="PTHR22642:SF22">
    <property type="entry name" value="EXOENZYMES REGULATORY PROTEIN AEPA"/>
    <property type="match status" value="1"/>
</dbReference>
<dbReference type="GO" id="GO:0016810">
    <property type="term" value="F:hydrolase activity, acting on carbon-nitrogen (but not peptide) bonds"/>
    <property type="evidence" value="ECO:0007669"/>
    <property type="project" value="InterPro"/>
</dbReference>
<feature type="domain" description="Amidohydrolase 3" evidence="1">
    <location>
        <begin position="54"/>
        <end position="513"/>
    </location>
</feature>
<dbReference type="SUPFAM" id="SSF51556">
    <property type="entry name" value="Metallo-dependent hydrolases"/>
    <property type="match status" value="1"/>
</dbReference>
<dbReference type="AlphaFoldDB" id="C0GEC0"/>
<dbReference type="Pfam" id="PF07969">
    <property type="entry name" value="Amidohydro_3"/>
    <property type="match status" value="1"/>
</dbReference>